<reference evidence="3 4" key="1">
    <citation type="submission" date="2018-08" db="EMBL/GenBank/DDBJ databases">
        <title>Henriciella mobilis sp. nov., isolated from seawater.</title>
        <authorList>
            <person name="Cheng H."/>
            <person name="Wu Y.-H."/>
            <person name="Xu X.-W."/>
            <person name="Guo L.-L."/>
        </authorList>
    </citation>
    <scope>NUCLEOTIDE SEQUENCE [LARGE SCALE GENOMIC DNA]</scope>
    <source>
        <strain evidence="3 4">CCUG67844</strain>
    </source>
</reference>
<dbReference type="OrthoDB" id="6678638at2"/>
<organism evidence="3 4">
    <name type="scientific">Henriciella algicola</name>
    <dbReference type="NCBI Taxonomy" id="1608422"/>
    <lineage>
        <taxon>Bacteria</taxon>
        <taxon>Pseudomonadati</taxon>
        <taxon>Pseudomonadota</taxon>
        <taxon>Alphaproteobacteria</taxon>
        <taxon>Hyphomonadales</taxon>
        <taxon>Hyphomonadaceae</taxon>
        <taxon>Henriciella</taxon>
    </lineage>
</organism>
<gene>
    <name evidence="3" type="ORF">D1222_13395</name>
</gene>
<feature type="coiled-coil region" evidence="1">
    <location>
        <begin position="78"/>
        <end position="105"/>
    </location>
</feature>
<evidence type="ECO:0000256" key="2">
    <source>
        <dbReference type="SAM" id="Phobius"/>
    </source>
</evidence>
<dbReference type="EMBL" id="QWGA01000008">
    <property type="protein sequence ID" value="RIJ27391.1"/>
    <property type="molecule type" value="Genomic_DNA"/>
</dbReference>
<evidence type="ECO:0000313" key="4">
    <source>
        <dbReference type="Proteomes" id="UP000265845"/>
    </source>
</evidence>
<feature type="transmembrane region" description="Helical" evidence="2">
    <location>
        <begin position="54"/>
        <end position="75"/>
    </location>
</feature>
<dbReference type="AlphaFoldDB" id="A0A399RAA8"/>
<evidence type="ECO:0000313" key="3">
    <source>
        <dbReference type="EMBL" id="RIJ27391.1"/>
    </source>
</evidence>
<evidence type="ECO:0000256" key="1">
    <source>
        <dbReference type="SAM" id="Coils"/>
    </source>
</evidence>
<dbReference type="Pfam" id="PF16872">
    <property type="entry name" value="putAbiC"/>
    <property type="match status" value="1"/>
</dbReference>
<dbReference type="Proteomes" id="UP000265845">
    <property type="component" value="Unassembled WGS sequence"/>
</dbReference>
<sequence length="285" mass="32593">MMHQENSEEADIGPLPQVRLVIIAVVTILILWTLNLIIGLVPQFSAARGTFGDVFGVSNSLFSGLALAGVIYAILLQRSEIRLAKEELKRTKKIFEEQSASLSLQNRETKKQIFENTFFQILRVFTDLTSNLDLVGRNEIHGKDVFRTISNELSSKAMSNRQNNRSSEYGPVFNQVYLKHQDDLGHYFRVLYNIVKFVDRSEIDDKKFYTNIVRAQLSNAELHLLLYNGLSSNGAEKFKPLLETYAFFDNLPLRYIKFEDAVAQYSENAFGDNAEVIKLRNKIIK</sequence>
<accession>A0A399RAA8</accession>
<evidence type="ECO:0008006" key="5">
    <source>
        <dbReference type="Google" id="ProtNLM"/>
    </source>
</evidence>
<keyword evidence="2" id="KW-1133">Transmembrane helix</keyword>
<comment type="caution">
    <text evidence="3">The sequence shown here is derived from an EMBL/GenBank/DDBJ whole genome shotgun (WGS) entry which is preliminary data.</text>
</comment>
<keyword evidence="2" id="KW-0812">Transmembrane</keyword>
<protein>
    <recommendedName>
        <fullName evidence="5">Phage abortive infection protein</fullName>
    </recommendedName>
</protein>
<keyword evidence="1" id="KW-0175">Coiled coil</keyword>
<name>A0A399RAA8_9PROT</name>
<feature type="transmembrane region" description="Helical" evidence="2">
    <location>
        <begin position="20"/>
        <end position="42"/>
    </location>
</feature>
<dbReference type="RefSeq" id="WP_119454770.1">
    <property type="nucleotide sequence ID" value="NZ_QWGA01000008.1"/>
</dbReference>
<proteinExistence type="predicted"/>
<dbReference type="InterPro" id="IPR031709">
    <property type="entry name" value="PutAbiC"/>
</dbReference>
<keyword evidence="4" id="KW-1185">Reference proteome</keyword>
<keyword evidence="2" id="KW-0472">Membrane</keyword>